<dbReference type="EMBL" id="JBHMAF010000028">
    <property type="protein sequence ID" value="MFB9758351.1"/>
    <property type="molecule type" value="Genomic_DNA"/>
</dbReference>
<feature type="domain" description="UvrD-like helicase ATP-binding" evidence="16">
    <location>
        <begin position="12"/>
        <end position="485"/>
    </location>
</feature>
<evidence type="ECO:0000256" key="14">
    <source>
        <dbReference type="PROSITE-ProRule" id="PRU00560"/>
    </source>
</evidence>
<keyword evidence="19" id="KW-1185">Reference proteome</keyword>
<dbReference type="PANTHER" id="PTHR11070">
    <property type="entry name" value="UVRD / RECB / PCRA DNA HELICASE FAMILY MEMBER"/>
    <property type="match status" value="1"/>
</dbReference>
<dbReference type="InterPro" id="IPR038726">
    <property type="entry name" value="PDDEXK_AddAB-type"/>
</dbReference>
<dbReference type="InterPro" id="IPR014017">
    <property type="entry name" value="DNA_helicase_UvrD-like_C"/>
</dbReference>
<dbReference type="InterPro" id="IPR011604">
    <property type="entry name" value="PDDEXK-like_dom_sf"/>
</dbReference>
<dbReference type="NCBIfam" id="TIGR02785">
    <property type="entry name" value="addA_Gpos"/>
    <property type="match status" value="1"/>
</dbReference>
<evidence type="ECO:0000256" key="2">
    <source>
        <dbReference type="ARBA" id="ARBA00022741"/>
    </source>
</evidence>
<dbReference type="GO" id="GO:0003678">
    <property type="term" value="F:DNA helicase activity"/>
    <property type="evidence" value="ECO:0007669"/>
    <property type="project" value="UniProtKB-EC"/>
</dbReference>
<keyword evidence="15" id="KW-0175">Coiled coil</keyword>
<keyword evidence="5 13" id="KW-0347">Helicase</keyword>
<dbReference type="EC" id="3.1.-.-" evidence="13"/>
<sequence>MIDSILAKPPNSQWTDDQWKAIAASGRDILVAAAAGSGKTAVLVERIIRKIISPDHPIDVDRLLVVTFTNASAQEMKNRIGEALDKELTNDPSSQHLRRQLSLLSRASISTIHSFCLQVIRTYYYMLDIDPSFRIANETEIELLKEEVINDILEEEYGLDGNEAFFDLVDRYTGDRSDSDLQDMILKLYTEAGAHPNPEKWLDKLVAFYDVEGKSIDDLPYTQYLLQDVILRLEGAKQYTQKAIRLSQLPDGPVPKIEAFESDLSLLERLLAAAHTSWQTLYGAMQEIEWKTFKRIKKADYNADLIEKADKLRKKVKDDIGKLQEELFSRLPENYVKDLSRMHYVLQTLIHLVKEFSVRFQAVKREKSMVDFTDLEHLCLAILAEDTAAEELKPSAVALQYRDKFAEVLIDEYQDVNFVQESILRLVTKETEAAGNLFMVGDVKQSVYRFRLAEPGLFLGKYRRFTPDGMHGGMRIDLAKNFRSRSEVLDGTNFVFKQIMGEAVGDLDYDKDAELKLGAAYPEGADTAAEFLIVNQNTKETAGGEEADAEEAMDLEAAQMEARLIAARIKEMVSSGYEVYDRKHNAMRPVSYRDFVILLRSMTTAPQMTEEFKRSGIPVYAELSSGYFEATEVSVMLNVLRVIDNPAQDIPLAAVLRSPLVGATDEELAVLRIHAKKGSFYQAMRSFLQAERDGSAALRKKLSSFFDNVQRWRSFATQQPLSDLIWKVYRETGYYDFVSGLPGGKQRQANLRVLYDRARQYEATSFRGLFRFLRFIERILERGDDMGTARALGEQEDVVRIMTIHKSKGLEFPVVFVSGLGRRFNMQDLNKKFLLHKDLGFGSPFIDPQKRIKYATISQIAIKRKMKMELIAEEMRVLYVALTRAKEKLILIGTVKDASAALSKWTEARDYDAWLLPDHMRAQAASYIDWLGPALMRHKGSTSMEEALGASIPAEIYEYPASWVMRQIEAADLREEQQLQEEKQELVQALYEQRTAPVETEKKDEVTQILTWQYSFEAATTHRAKQSVSEIKRNYQADEESDTAFLSGFRSQIEKRPRFMERKGLTPAERGTAVHAVMQHVDWTKPVTELSIQEQLADMVNKELLTYEQAESIVVEEIVAFFQTQLGKRAMQAELAEREVPFMMMIPASSAYQDWNGEDEELVLVQGIIDCLIEEPDGIVLIDFKTDSISERFPGGFEQARPVLENRYRLQLEMYSQALEKSYGKRVKEKYLYFFDGSHILEI</sequence>
<evidence type="ECO:0000256" key="3">
    <source>
        <dbReference type="ARBA" id="ARBA00022763"/>
    </source>
</evidence>
<dbReference type="PANTHER" id="PTHR11070:SF48">
    <property type="entry name" value="ATP-DEPENDENT HELICASE_NUCLEASE SUBUNIT A"/>
    <property type="match status" value="1"/>
</dbReference>
<dbReference type="Proteomes" id="UP001589609">
    <property type="component" value="Unassembled WGS sequence"/>
</dbReference>
<keyword evidence="8 13" id="KW-0238">DNA-binding</keyword>
<evidence type="ECO:0000256" key="4">
    <source>
        <dbReference type="ARBA" id="ARBA00022801"/>
    </source>
</evidence>
<comment type="similarity">
    <text evidence="13">Belongs to the helicase family. AddA subfamily.</text>
</comment>
<keyword evidence="2 13" id="KW-0547">Nucleotide-binding</keyword>
<evidence type="ECO:0000256" key="10">
    <source>
        <dbReference type="ARBA" id="ARBA00023235"/>
    </source>
</evidence>
<keyword evidence="4 13" id="KW-0378">Hydrolase</keyword>
<dbReference type="SUPFAM" id="SSF52980">
    <property type="entry name" value="Restriction endonuclease-like"/>
    <property type="match status" value="1"/>
</dbReference>
<dbReference type="Gene3D" id="3.90.320.10">
    <property type="match status" value="1"/>
</dbReference>
<dbReference type="EC" id="5.6.2.4" evidence="13"/>
<dbReference type="InterPro" id="IPR014152">
    <property type="entry name" value="AddA"/>
</dbReference>
<dbReference type="GO" id="GO:0016787">
    <property type="term" value="F:hydrolase activity"/>
    <property type="evidence" value="ECO:0007669"/>
    <property type="project" value="UniProtKB-KW"/>
</dbReference>
<dbReference type="PROSITE" id="PS51217">
    <property type="entry name" value="UVRD_HELICASE_CTER"/>
    <property type="match status" value="1"/>
</dbReference>
<comment type="cofactor">
    <cofactor evidence="13">
        <name>Mg(2+)</name>
        <dbReference type="ChEBI" id="CHEBI:18420"/>
    </cofactor>
</comment>
<dbReference type="Pfam" id="PF13361">
    <property type="entry name" value="UvrD_C"/>
    <property type="match status" value="1"/>
</dbReference>
<evidence type="ECO:0000256" key="9">
    <source>
        <dbReference type="ARBA" id="ARBA00023204"/>
    </source>
</evidence>
<evidence type="ECO:0000259" key="16">
    <source>
        <dbReference type="PROSITE" id="PS51198"/>
    </source>
</evidence>
<protein>
    <recommendedName>
        <fullName evidence="13">ATP-dependent helicase/nuclease subunit A</fullName>
        <ecNumber evidence="13">3.1.-.-</ecNumber>
        <ecNumber evidence="13">5.6.2.4</ecNumber>
    </recommendedName>
    <alternativeName>
        <fullName evidence="13">ATP-dependent helicase/nuclease AddA</fullName>
    </alternativeName>
    <alternativeName>
        <fullName evidence="13">DNA 3'-5' helicase AddA</fullName>
    </alternativeName>
</protein>
<feature type="coiled-coil region" evidence="15">
    <location>
        <begin position="965"/>
        <end position="993"/>
    </location>
</feature>
<comment type="caution">
    <text evidence="18">The sequence shown here is derived from an EMBL/GenBank/DDBJ whole genome shotgun (WGS) entry which is preliminary data.</text>
</comment>
<dbReference type="InterPro" id="IPR014016">
    <property type="entry name" value="UvrD-like_ATP-bd"/>
</dbReference>
<dbReference type="Pfam" id="PF00580">
    <property type="entry name" value="UvrD-helicase"/>
    <property type="match status" value="2"/>
</dbReference>
<evidence type="ECO:0000256" key="11">
    <source>
        <dbReference type="ARBA" id="ARBA00034617"/>
    </source>
</evidence>
<evidence type="ECO:0000256" key="1">
    <source>
        <dbReference type="ARBA" id="ARBA00022722"/>
    </source>
</evidence>
<accession>A0ABV5WDB0</accession>
<proteinExistence type="inferred from homology"/>
<dbReference type="InterPro" id="IPR000212">
    <property type="entry name" value="DNA_helicase_UvrD/REP"/>
</dbReference>
<dbReference type="PROSITE" id="PS51198">
    <property type="entry name" value="UVRD_HELICASE_ATP_BIND"/>
    <property type="match status" value="1"/>
</dbReference>
<evidence type="ECO:0000256" key="12">
    <source>
        <dbReference type="ARBA" id="ARBA00048988"/>
    </source>
</evidence>
<evidence type="ECO:0000256" key="7">
    <source>
        <dbReference type="ARBA" id="ARBA00022840"/>
    </source>
</evidence>
<comment type="catalytic activity">
    <reaction evidence="11 13">
        <text>Couples ATP hydrolysis with the unwinding of duplex DNA by translocating in the 3'-5' direction.</text>
        <dbReference type="EC" id="5.6.2.4"/>
    </reaction>
</comment>
<organism evidence="18 19">
    <name type="scientific">Ectobacillus funiculus</name>
    <dbReference type="NCBI Taxonomy" id="137993"/>
    <lineage>
        <taxon>Bacteria</taxon>
        <taxon>Bacillati</taxon>
        <taxon>Bacillota</taxon>
        <taxon>Bacilli</taxon>
        <taxon>Bacillales</taxon>
        <taxon>Bacillaceae</taxon>
        <taxon>Ectobacillus</taxon>
    </lineage>
</organism>
<keyword evidence="9 13" id="KW-0234">DNA repair</keyword>
<evidence type="ECO:0000256" key="8">
    <source>
        <dbReference type="ARBA" id="ARBA00023125"/>
    </source>
</evidence>
<dbReference type="Pfam" id="PF12705">
    <property type="entry name" value="PDDEXK_1"/>
    <property type="match status" value="1"/>
</dbReference>
<comment type="catalytic activity">
    <reaction evidence="12 13">
        <text>ATP + H2O = ADP + phosphate + H(+)</text>
        <dbReference type="Rhea" id="RHEA:13065"/>
        <dbReference type="ChEBI" id="CHEBI:15377"/>
        <dbReference type="ChEBI" id="CHEBI:15378"/>
        <dbReference type="ChEBI" id="CHEBI:30616"/>
        <dbReference type="ChEBI" id="CHEBI:43474"/>
        <dbReference type="ChEBI" id="CHEBI:456216"/>
        <dbReference type="EC" id="5.6.2.4"/>
    </reaction>
</comment>
<keyword evidence="6 13" id="KW-0269">Exonuclease</keyword>
<dbReference type="GO" id="GO:0016491">
    <property type="term" value="F:oxidoreductase activity"/>
    <property type="evidence" value="ECO:0007669"/>
    <property type="project" value="UniProtKB-KW"/>
</dbReference>
<dbReference type="RefSeq" id="WP_379948627.1">
    <property type="nucleotide sequence ID" value="NZ_JBHMAF010000028.1"/>
</dbReference>
<dbReference type="HAMAP" id="MF_01451">
    <property type="entry name" value="AddA"/>
    <property type="match status" value="1"/>
</dbReference>
<dbReference type="Gene3D" id="3.40.50.300">
    <property type="entry name" value="P-loop containing nucleotide triphosphate hydrolases"/>
    <property type="match status" value="4"/>
</dbReference>
<evidence type="ECO:0000313" key="18">
    <source>
        <dbReference type="EMBL" id="MFB9758351.1"/>
    </source>
</evidence>
<comment type="subunit">
    <text evidence="13">Heterodimer of AddA and AddB/RexB.</text>
</comment>
<keyword evidence="7 13" id="KW-0067">ATP-binding</keyword>
<evidence type="ECO:0000259" key="17">
    <source>
        <dbReference type="PROSITE" id="PS51217"/>
    </source>
</evidence>
<feature type="binding site" evidence="14">
    <location>
        <begin position="33"/>
        <end position="40"/>
    </location>
    <ligand>
        <name>ATP</name>
        <dbReference type="ChEBI" id="CHEBI:30616"/>
    </ligand>
</feature>
<comment type="function">
    <text evidence="13">The heterodimer acts as both an ATP-dependent DNA helicase and an ATP-dependent, dual-direction single-stranded exonuclease. Recognizes the chi site generating a DNA molecule suitable for the initiation of homologous recombination. The AddA nuclease domain is required for chi fragment generation; this subunit has the helicase and 3' -&gt; 5' nuclease activities.</text>
</comment>
<evidence type="ECO:0000256" key="5">
    <source>
        <dbReference type="ARBA" id="ARBA00022806"/>
    </source>
</evidence>
<keyword evidence="1 13" id="KW-0540">Nuclease</keyword>
<evidence type="ECO:0000256" key="15">
    <source>
        <dbReference type="SAM" id="Coils"/>
    </source>
</evidence>
<dbReference type="InterPro" id="IPR027417">
    <property type="entry name" value="P-loop_NTPase"/>
</dbReference>
<feature type="domain" description="UvrD-like helicase C-terminal" evidence="17">
    <location>
        <begin position="522"/>
        <end position="809"/>
    </location>
</feature>
<evidence type="ECO:0000256" key="6">
    <source>
        <dbReference type="ARBA" id="ARBA00022839"/>
    </source>
</evidence>
<keyword evidence="10 13" id="KW-0413">Isomerase</keyword>
<evidence type="ECO:0000313" key="19">
    <source>
        <dbReference type="Proteomes" id="UP001589609"/>
    </source>
</evidence>
<evidence type="ECO:0000256" key="13">
    <source>
        <dbReference type="HAMAP-Rule" id="MF_01451"/>
    </source>
</evidence>
<reference evidence="18 19" key="1">
    <citation type="submission" date="2024-09" db="EMBL/GenBank/DDBJ databases">
        <authorList>
            <person name="Sun Q."/>
            <person name="Mori K."/>
        </authorList>
    </citation>
    <scope>NUCLEOTIDE SEQUENCE [LARGE SCALE GENOMIC DNA]</scope>
    <source>
        <strain evidence="18 19">JCM 11201</strain>
    </source>
</reference>
<dbReference type="SUPFAM" id="SSF52540">
    <property type="entry name" value="P-loop containing nucleoside triphosphate hydrolases"/>
    <property type="match status" value="1"/>
</dbReference>
<name>A0ABV5WDB0_9BACI</name>
<keyword evidence="3 13" id="KW-0227">DNA damage</keyword>
<dbReference type="InterPro" id="IPR011335">
    <property type="entry name" value="Restrct_endonuc-II-like"/>
</dbReference>
<keyword evidence="18" id="KW-0560">Oxidoreductase</keyword>
<gene>
    <name evidence="13 18" type="primary">addA</name>
    <name evidence="18" type="ORF">ACFFMS_07425</name>
</gene>